<evidence type="ECO:0000313" key="2">
    <source>
        <dbReference type="Proteomes" id="UP000008021"/>
    </source>
</evidence>
<dbReference type="EnsemblPlants" id="OMERI12G04220.1">
    <property type="protein sequence ID" value="OMERI12G04220.1"/>
    <property type="gene ID" value="OMERI12G04220"/>
</dbReference>
<reference evidence="1" key="2">
    <citation type="submission" date="2018-05" db="EMBL/GenBank/DDBJ databases">
        <title>OmerRS3 (Oryza meridionalis Reference Sequence Version 3).</title>
        <authorList>
            <person name="Zhang J."/>
            <person name="Kudrna D."/>
            <person name="Lee S."/>
            <person name="Talag J."/>
            <person name="Welchert J."/>
            <person name="Wing R.A."/>
        </authorList>
    </citation>
    <scope>NUCLEOTIDE SEQUENCE [LARGE SCALE GENOMIC DNA]</scope>
    <source>
        <strain evidence="1">cv. OR44</strain>
    </source>
</reference>
<name>A0A0E0FAK7_9ORYZ</name>
<dbReference type="AlphaFoldDB" id="A0A0E0FAK7"/>
<proteinExistence type="predicted"/>
<dbReference type="Proteomes" id="UP000008021">
    <property type="component" value="Chromosome 12"/>
</dbReference>
<accession>A0A0E0FAK7</accession>
<protein>
    <submittedName>
        <fullName evidence="1">Uncharacterized protein</fullName>
    </submittedName>
</protein>
<sequence>MPAGDLLSSSLEDYTLTVQLPTPERSHLREAPPPTTLSPCFFGSKNRYQVWLRVPLLTLGIADVAPNIQFLATRLNAMFSHCDHLDLVVVDRMPENT</sequence>
<dbReference type="Gramene" id="OMERI12G04220.1">
    <property type="protein sequence ID" value="OMERI12G04220.1"/>
    <property type="gene ID" value="OMERI12G04220"/>
</dbReference>
<organism evidence="1">
    <name type="scientific">Oryza meridionalis</name>
    <dbReference type="NCBI Taxonomy" id="40149"/>
    <lineage>
        <taxon>Eukaryota</taxon>
        <taxon>Viridiplantae</taxon>
        <taxon>Streptophyta</taxon>
        <taxon>Embryophyta</taxon>
        <taxon>Tracheophyta</taxon>
        <taxon>Spermatophyta</taxon>
        <taxon>Magnoliopsida</taxon>
        <taxon>Liliopsida</taxon>
        <taxon>Poales</taxon>
        <taxon>Poaceae</taxon>
        <taxon>BOP clade</taxon>
        <taxon>Oryzoideae</taxon>
        <taxon>Oryzeae</taxon>
        <taxon>Oryzinae</taxon>
        <taxon>Oryza</taxon>
    </lineage>
</organism>
<evidence type="ECO:0000313" key="1">
    <source>
        <dbReference type="EnsemblPlants" id="OMERI12G04220.1"/>
    </source>
</evidence>
<reference evidence="1" key="1">
    <citation type="submission" date="2015-04" db="UniProtKB">
        <authorList>
            <consortium name="EnsemblPlants"/>
        </authorList>
    </citation>
    <scope>IDENTIFICATION</scope>
</reference>
<keyword evidence="2" id="KW-1185">Reference proteome</keyword>
<dbReference type="HOGENOM" id="CLU_2350273_0_0_1"/>